<evidence type="ECO:0000256" key="2">
    <source>
        <dbReference type="ARBA" id="ARBA00022679"/>
    </source>
</evidence>
<proteinExistence type="predicted"/>
<dbReference type="Gene3D" id="3.40.50.150">
    <property type="entry name" value="Vaccinia Virus protein VP39"/>
    <property type="match status" value="1"/>
</dbReference>
<keyword evidence="2 5" id="KW-0808">Transferase</keyword>
<dbReference type="GO" id="GO:0032259">
    <property type="term" value="P:methylation"/>
    <property type="evidence" value="ECO:0007669"/>
    <property type="project" value="UniProtKB-KW"/>
</dbReference>
<dbReference type="SUPFAM" id="SSF53335">
    <property type="entry name" value="S-adenosyl-L-methionine-dependent methyltransferases"/>
    <property type="match status" value="1"/>
</dbReference>
<evidence type="ECO:0000256" key="1">
    <source>
        <dbReference type="ARBA" id="ARBA00022603"/>
    </source>
</evidence>
<dbReference type="GO" id="GO:0016279">
    <property type="term" value="F:protein-lysine N-methyltransferase activity"/>
    <property type="evidence" value="ECO:0007669"/>
    <property type="project" value="InterPro"/>
</dbReference>
<protein>
    <submittedName>
        <fullName evidence="5">Methyltransferase family protein</fullName>
    </submittedName>
</protein>
<evidence type="ECO:0000259" key="4">
    <source>
        <dbReference type="Pfam" id="PF13847"/>
    </source>
</evidence>
<accession>A0A2T0WEN4</accession>
<dbReference type="PANTHER" id="PTHR13610:SF11">
    <property type="entry name" value="METHYLTRANSFERASE DOMAIN-CONTAINING PROTEIN"/>
    <property type="match status" value="1"/>
</dbReference>
<dbReference type="Pfam" id="PF13847">
    <property type="entry name" value="Methyltransf_31"/>
    <property type="match status" value="1"/>
</dbReference>
<keyword evidence="6" id="KW-1185">Reference proteome</keyword>
<feature type="domain" description="Methyltransferase" evidence="4">
    <location>
        <begin position="60"/>
        <end position="141"/>
    </location>
</feature>
<dbReference type="InterPro" id="IPR026170">
    <property type="entry name" value="FAM173A/B"/>
</dbReference>
<organism evidence="5 6">
    <name type="scientific">Mongoliibacter ruber</name>
    <dbReference type="NCBI Taxonomy" id="1750599"/>
    <lineage>
        <taxon>Bacteria</taxon>
        <taxon>Pseudomonadati</taxon>
        <taxon>Bacteroidota</taxon>
        <taxon>Cytophagia</taxon>
        <taxon>Cytophagales</taxon>
        <taxon>Cyclobacteriaceae</taxon>
        <taxon>Mongoliibacter</taxon>
    </lineage>
</organism>
<name>A0A2T0WEN4_9BACT</name>
<dbReference type="PANTHER" id="PTHR13610">
    <property type="entry name" value="METHYLTRANSFERASE DOMAIN-CONTAINING PROTEIN"/>
    <property type="match status" value="1"/>
</dbReference>
<dbReference type="InterPro" id="IPR025714">
    <property type="entry name" value="Methyltranfer_dom"/>
</dbReference>
<keyword evidence="3" id="KW-0949">S-adenosyl-L-methionine</keyword>
<dbReference type="EMBL" id="PVTR01000014">
    <property type="protein sequence ID" value="PRY85152.1"/>
    <property type="molecule type" value="Genomic_DNA"/>
</dbReference>
<evidence type="ECO:0000313" key="5">
    <source>
        <dbReference type="EMBL" id="PRY85152.1"/>
    </source>
</evidence>
<dbReference type="RefSeq" id="WP_245917392.1">
    <property type="nucleotide sequence ID" value="NZ_PVTR01000014.1"/>
</dbReference>
<dbReference type="CDD" id="cd02440">
    <property type="entry name" value="AdoMet_MTases"/>
    <property type="match status" value="1"/>
</dbReference>
<keyword evidence="1 5" id="KW-0489">Methyltransferase</keyword>
<dbReference type="Proteomes" id="UP000238157">
    <property type="component" value="Unassembled WGS sequence"/>
</dbReference>
<comment type="caution">
    <text evidence="5">The sequence shown here is derived from an EMBL/GenBank/DDBJ whole genome shotgun (WGS) entry which is preliminary data.</text>
</comment>
<evidence type="ECO:0000313" key="6">
    <source>
        <dbReference type="Proteomes" id="UP000238157"/>
    </source>
</evidence>
<dbReference type="AlphaFoldDB" id="A0A2T0WEN4"/>
<sequence length="187" mass="21242">MEMKFWEIKAYISSILLFASFFHTHAQGDGPGFADLVPFVTTPMEVVDAMMELADVKEGDILYDLGSGDGRIPIEAAMRYGINTIGVEIDADLVDEAQQNAKDKGVENLTTFIQGDLFELDFSDATILVLYLFPDINLKLRPKIWQLPKGTRVISHRFDMGDWRPDEVKKITLEDGKEHVLFFWRVP</sequence>
<evidence type="ECO:0000256" key="3">
    <source>
        <dbReference type="ARBA" id="ARBA00022691"/>
    </source>
</evidence>
<gene>
    <name evidence="5" type="ORF">CLW00_11460</name>
</gene>
<reference evidence="5 6" key="1">
    <citation type="submission" date="2018-03" db="EMBL/GenBank/DDBJ databases">
        <title>Genomic Encyclopedia of Archaeal and Bacterial Type Strains, Phase II (KMG-II): from individual species to whole genera.</title>
        <authorList>
            <person name="Goeker M."/>
        </authorList>
    </citation>
    <scope>NUCLEOTIDE SEQUENCE [LARGE SCALE GENOMIC DNA]</scope>
    <source>
        <strain evidence="5 6">DSM 27929</strain>
    </source>
</reference>
<dbReference type="InterPro" id="IPR029063">
    <property type="entry name" value="SAM-dependent_MTases_sf"/>
</dbReference>